<keyword evidence="2" id="KW-0472">Membrane</keyword>
<dbReference type="Proteomes" id="UP000518300">
    <property type="component" value="Unassembled WGS sequence"/>
</dbReference>
<evidence type="ECO:0000313" key="4">
    <source>
        <dbReference type="Proteomes" id="UP000518300"/>
    </source>
</evidence>
<feature type="transmembrane region" description="Helical" evidence="2">
    <location>
        <begin position="196"/>
        <end position="216"/>
    </location>
</feature>
<evidence type="ECO:0000256" key="2">
    <source>
        <dbReference type="SAM" id="Phobius"/>
    </source>
</evidence>
<comment type="caution">
    <text evidence="3">The sequence shown here is derived from an EMBL/GenBank/DDBJ whole genome shotgun (WGS) entry which is preliminary data.</text>
</comment>
<dbReference type="RefSeq" id="WP_169350324.1">
    <property type="nucleotide sequence ID" value="NZ_JABBJJ010000297.1"/>
</dbReference>
<proteinExistence type="predicted"/>
<organism evidence="3 4">
    <name type="scientific">Pyxidicoccus fallax</name>
    <dbReference type="NCBI Taxonomy" id="394095"/>
    <lineage>
        <taxon>Bacteria</taxon>
        <taxon>Pseudomonadati</taxon>
        <taxon>Myxococcota</taxon>
        <taxon>Myxococcia</taxon>
        <taxon>Myxococcales</taxon>
        <taxon>Cystobacterineae</taxon>
        <taxon>Myxococcaceae</taxon>
        <taxon>Pyxidicoccus</taxon>
    </lineage>
</organism>
<dbReference type="AlphaFoldDB" id="A0A848LT64"/>
<sequence length="275" mass="29165">MMRSSPRGGVVHEKSEVSGTASEPSLERAATAATTELVDRITALVEESETASYTRKAGMAGAINMLMARLPTEANSEETATCLLRLLDEGRLDGLEDEDGEPSSVAATRALLAMGYPHAMQVPPERLEALRRREHQTIPVPWGLLVGILLPAAVIQVGFVLSSDTPHQYFGLRADCLAGDVPCPPPGFGTWFRTQGLYVISLVLGGSNILAGLVALAMGRFKRTRRQLIRNFLGVATLGVMTGVLLMALGYVGFGMSALWSAGGALAAAWALKSS</sequence>
<evidence type="ECO:0000256" key="1">
    <source>
        <dbReference type="SAM" id="MobiDB-lite"/>
    </source>
</evidence>
<feature type="transmembrane region" description="Helical" evidence="2">
    <location>
        <begin position="140"/>
        <end position="161"/>
    </location>
</feature>
<feature type="region of interest" description="Disordered" evidence="1">
    <location>
        <begin position="1"/>
        <end position="31"/>
    </location>
</feature>
<protein>
    <submittedName>
        <fullName evidence="3">Uncharacterized protein</fullName>
    </submittedName>
</protein>
<dbReference type="EMBL" id="JABBJJ010000297">
    <property type="protein sequence ID" value="NMO21125.1"/>
    <property type="molecule type" value="Genomic_DNA"/>
</dbReference>
<feature type="transmembrane region" description="Helical" evidence="2">
    <location>
        <begin position="228"/>
        <end position="248"/>
    </location>
</feature>
<keyword evidence="4" id="KW-1185">Reference proteome</keyword>
<evidence type="ECO:0000313" key="3">
    <source>
        <dbReference type="EMBL" id="NMO21125.1"/>
    </source>
</evidence>
<keyword evidence="2" id="KW-1133">Transmembrane helix</keyword>
<keyword evidence="2" id="KW-0812">Transmembrane</keyword>
<accession>A0A848LT64</accession>
<name>A0A848LT64_9BACT</name>
<gene>
    <name evidence="3" type="ORF">HG543_40695</name>
</gene>
<reference evidence="3 4" key="1">
    <citation type="submission" date="2020-04" db="EMBL/GenBank/DDBJ databases">
        <title>Draft genome of Pyxidicoccus fallax type strain.</title>
        <authorList>
            <person name="Whitworth D.E."/>
        </authorList>
    </citation>
    <scope>NUCLEOTIDE SEQUENCE [LARGE SCALE GENOMIC DNA]</scope>
    <source>
        <strain evidence="3 4">DSM 14698</strain>
    </source>
</reference>